<proteinExistence type="predicted"/>
<sequence length="236" mass="25371">MDLSLIAFALCIASLTFSRATAHCSTSWQSQDCSEDADQGVVITEAVASSTVSTSLSSFIETCDTTAPKSEIARFLGHCEAVVKPNVQTIDNYCGSARSAGVQIAKTKLLEELTSISQTLNLTITYVRSCGVDKTPLQETKGVSLAELSWSAYQIVLTLKRLFLSISYLSKQHPEVTQLTNSILTSISVSLSNLIGACSEQVNLFEARFFQLVSPDMKSLGKIPHGFASFIGPPTS</sequence>
<keyword evidence="1" id="KW-0732">Signal</keyword>
<name>A0A9Q3DVG1_9BASI</name>
<comment type="caution">
    <text evidence="2">The sequence shown here is derived from an EMBL/GenBank/DDBJ whole genome shotgun (WGS) entry which is preliminary data.</text>
</comment>
<accession>A0A9Q3DVG1</accession>
<keyword evidence="3" id="KW-1185">Reference proteome</keyword>
<feature type="signal peptide" evidence="1">
    <location>
        <begin position="1"/>
        <end position="22"/>
    </location>
</feature>
<dbReference type="Proteomes" id="UP000765509">
    <property type="component" value="Unassembled WGS sequence"/>
</dbReference>
<evidence type="ECO:0000313" key="3">
    <source>
        <dbReference type="Proteomes" id="UP000765509"/>
    </source>
</evidence>
<reference evidence="2" key="1">
    <citation type="submission" date="2021-03" db="EMBL/GenBank/DDBJ databases">
        <title>Draft genome sequence of rust myrtle Austropuccinia psidii MF-1, a brazilian biotype.</title>
        <authorList>
            <person name="Quecine M.C."/>
            <person name="Pachon D.M.R."/>
            <person name="Bonatelli M.L."/>
            <person name="Correr F.H."/>
            <person name="Franceschini L.M."/>
            <person name="Leite T.F."/>
            <person name="Margarido G.R.A."/>
            <person name="Almeida C.A."/>
            <person name="Ferrarezi J.A."/>
            <person name="Labate C.A."/>
        </authorList>
    </citation>
    <scope>NUCLEOTIDE SEQUENCE</scope>
    <source>
        <strain evidence="2">MF-1</strain>
    </source>
</reference>
<gene>
    <name evidence="2" type="ORF">O181_049714</name>
</gene>
<feature type="chain" id="PRO_5040466064" evidence="1">
    <location>
        <begin position="23"/>
        <end position="236"/>
    </location>
</feature>
<evidence type="ECO:0000313" key="2">
    <source>
        <dbReference type="EMBL" id="MBW0509999.1"/>
    </source>
</evidence>
<protein>
    <submittedName>
        <fullName evidence="2">Uncharacterized protein</fullName>
    </submittedName>
</protein>
<evidence type="ECO:0000256" key="1">
    <source>
        <dbReference type="SAM" id="SignalP"/>
    </source>
</evidence>
<dbReference type="EMBL" id="AVOT02021277">
    <property type="protein sequence ID" value="MBW0509999.1"/>
    <property type="molecule type" value="Genomic_DNA"/>
</dbReference>
<organism evidence="2 3">
    <name type="scientific">Austropuccinia psidii MF-1</name>
    <dbReference type="NCBI Taxonomy" id="1389203"/>
    <lineage>
        <taxon>Eukaryota</taxon>
        <taxon>Fungi</taxon>
        <taxon>Dikarya</taxon>
        <taxon>Basidiomycota</taxon>
        <taxon>Pucciniomycotina</taxon>
        <taxon>Pucciniomycetes</taxon>
        <taxon>Pucciniales</taxon>
        <taxon>Sphaerophragmiaceae</taxon>
        <taxon>Austropuccinia</taxon>
    </lineage>
</organism>
<dbReference type="AlphaFoldDB" id="A0A9Q3DVG1"/>
<dbReference type="OrthoDB" id="2503165at2759"/>